<dbReference type="Proteomes" id="UP000004095">
    <property type="component" value="Unassembled WGS sequence"/>
</dbReference>
<sequence>MALAQAQQSPNPTLIIGVWESATAAPRAVFTNGQVTYTEAEPINYQVKGNKIIYKGMGQTYTSQIVTLTFDRLVEKTSSGNVIKWTRVVEIPSNDAALLQGDWVYRPADQGMPSYLSFRGKQVDMGMMGNYSYHIKNKRMYFKNIKGGADFSQKIVYINKKSMGLSSAEGSEIQVYVKK</sequence>
<protein>
    <recommendedName>
        <fullName evidence="1">Lipocalin-like domain-containing protein</fullName>
    </recommendedName>
</protein>
<organism evidence="2 3">
    <name type="scientific">Microscilla marina ATCC 23134</name>
    <dbReference type="NCBI Taxonomy" id="313606"/>
    <lineage>
        <taxon>Bacteria</taxon>
        <taxon>Pseudomonadati</taxon>
        <taxon>Bacteroidota</taxon>
        <taxon>Cytophagia</taxon>
        <taxon>Cytophagales</taxon>
        <taxon>Microscillaceae</taxon>
        <taxon>Microscilla</taxon>
    </lineage>
</organism>
<dbReference type="EMBL" id="AAWS01000010">
    <property type="protein sequence ID" value="EAY29657.1"/>
    <property type="molecule type" value="Genomic_DNA"/>
</dbReference>
<evidence type="ECO:0000313" key="3">
    <source>
        <dbReference type="Proteomes" id="UP000004095"/>
    </source>
</evidence>
<name>A1ZJC1_MICM2</name>
<proteinExistence type="predicted"/>
<accession>A1ZJC1</accession>
<comment type="caution">
    <text evidence="2">The sequence shown here is derived from an EMBL/GenBank/DDBJ whole genome shotgun (WGS) entry which is preliminary data.</text>
</comment>
<dbReference type="AlphaFoldDB" id="A1ZJC1"/>
<dbReference type="InterPro" id="IPR024311">
    <property type="entry name" value="Lipocalin-like"/>
</dbReference>
<evidence type="ECO:0000313" key="2">
    <source>
        <dbReference type="EMBL" id="EAY29657.1"/>
    </source>
</evidence>
<dbReference type="Pfam" id="PF13648">
    <property type="entry name" value="Lipocalin_4"/>
    <property type="match status" value="1"/>
</dbReference>
<evidence type="ECO:0000259" key="1">
    <source>
        <dbReference type="Pfam" id="PF13648"/>
    </source>
</evidence>
<gene>
    <name evidence="2" type="ORF">M23134_00541</name>
</gene>
<feature type="domain" description="Lipocalin-like" evidence="1">
    <location>
        <begin position="31"/>
        <end position="74"/>
    </location>
</feature>
<keyword evidence="3" id="KW-1185">Reference proteome</keyword>
<reference evidence="2 3" key="1">
    <citation type="submission" date="2007-01" db="EMBL/GenBank/DDBJ databases">
        <authorList>
            <person name="Haygood M."/>
            <person name="Podell S."/>
            <person name="Anderson C."/>
            <person name="Hopkinson B."/>
            <person name="Roe K."/>
            <person name="Barbeau K."/>
            <person name="Gaasterland T."/>
            <person name="Ferriera S."/>
            <person name="Johnson J."/>
            <person name="Kravitz S."/>
            <person name="Beeson K."/>
            <person name="Sutton G."/>
            <person name="Rogers Y.-H."/>
            <person name="Friedman R."/>
            <person name="Frazier M."/>
            <person name="Venter J.C."/>
        </authorList>
    </citation>
    <scope>NUCLEOTIDE SEQUENCE [LARGE SCALE GENOMIC DNA]</scope>
    <source>
        <strain evidence="2 3">ATCC 23134</strain>
    </source>
</reference>